<feature type="active site" description="Proton donor" evidence="10">
    <location>
        <position position="252"/>
    </location>
</feature>
<gene>
    <name evidence="15" type="primary">XynA</name>
</gene>
<feature type="region of interest" description="Disordered" evidence="12">
    <location>
        <begin position="356"/>
        <end position="381"/>
    </location>
</feature>
<dbReference type="PRINTS" id="PR00911">
    <property type="entry name" value="GLHYDRLASE11"/>
</dbReference>
<feature type="chain" id="PRO_5004336965" description="Endo-1,4-beta-xylanase" evidence="13">
    <location>
        <begin position="24"/>
        <end position="381"/>
    </location>
</feature>
<evidence type="ECO:0000256" key="9">
    <source>
        <dbReference type="ARBA" id="ARBA00023326"/>
    </source>
</evidence>
<dbReference type="EC" id="3.2.1.8" evidence="4 10"/>
<proteinExistence type="inferred from homology"/>
<dbReference type="SUPFAM" id="SSF49899">
    <property type="entry name" value="Concanavalin A-like lectins/glucanases"/>
    <property type="match status" value="1"/>
</dbReference>
<evidence type="ECO:0000256" key="7">
    <source>
        <dbReference type="ARBA" id="ARBA00023277"/>
    </source>
</evidence>
<dbReference type="InterPro" id="IPR018208">
    <property type="entry name" value="GH11_AS_1"/>
</dbReference>
<dbReference type="PROSITE" id="PS00776">
    <property type="entry name" value="GH11_1"/>
    <property type="match status" value="1"/>
</dbReference>
<feature type="signal peptide" evidence="13">
    <location>
        <begin position="1"/>
        <end position="23"/>
    </location>
</feature>
<comment type="similarity">
    <text evidence="3 10 11">Belongs to the glycosyl hydrolase 11 (cellulase G) family.</text>
</comment>
<dbReference type="GO" id="GO:0031176">
    <property type="term" value="F:endo-1,4-beta-xylanase activity"/>
    <property type="evidence" value="ECO:0007669"/>
    <property type="project" value="UniProtKB-UniRule"/>
</dbReference>
<dbReference type="GO" id="GO:0045493">
    <property type="term" value="P:xylan catabolic process"/>
    <property type="evidence" value="ECO:0007669"/>
    <property type="project" value="UniProtKB-UniRule"/>
</dbReference>
<evidence type="ECO:0000256" key="3">
    <source>
        <dbReference type="ARBA" id="ARBA00007792"/>
    </source>
</evidence>
<dbReference type="CAZy" id="GH11">
    <property type="family name" value="Glycoside Hydrolase Family 11"/>
</dbReference>
<evidence type="ECO:0000313" key="15">
    <source>
        <dbReference type="EMBL" id="AAD37441.2"/>
    </source>
</evidence>
<evidence type="ECO:0000256" key="5">
    <source>
        <dbReference type="ARBA" id="ARBA00022651"/>
    </source>
</evidence>
<evidence type="ECO:0000259" key="14">
    <source>
        <dbReference type="PROSITE" id="PS51761"/>
    </source>
</evidence>
<comment type="catalytic activity">
    <reaction evidence="1 10 11">
        <text>Endohydrolysis of (1-&gt;4)-beta-D-xylosidic linkages in xylans.</text>
        <dbReference type="EC" id="3.2.1.8"/>
    </reaction>
</comment>
<evidence type="ECO:0000256" key="10">
    <source>
        <dbReference type="PROSITE-ProRule" id="PRU01097"/>
    </source>
</evidence>
<dbReference type="Pfam" id="PF00457">
    <property type="entry name" value="Glyco_hydro_11"/>
    <property type="match status" value="1"/>
</dbReference>
<keyword evidence="9 10" id="KW-0624">Polysaccharide degradation</keyword>
<reference evidence="15" key="1">
    <citation type="journal article" date="2001" name="J. Appl. Microbiol.">
        <title>Cloning and heterologous expression of xylanase from Pichia stipitis in Escherichia coli.</title>
        <authorList>
            <person name="Basaran P."/>
            <person name="Hang Y.D."/>
            <person name="Basaran N."/>
            <person name="Worobo R.W."/>
        </authorList>
    </citation>
    <scope>NUCLEOTIDE SEQUENCE</scope>
    <source>
        <strain evidence="15">NRRL Y-11543</strain>
    </source>
</reference>
<feature type="active site" description="Nucleophile" evidence="10">
    <location>
        <position position="144"/>
    </location>
</feature>
<evidence type="ECO:0000256" key="13">
    <source>
        <dbReference type="SAM" id="SignalP"/>
    </source>
</evidence>
<dbReference type="EMBL" id="AF151379">
    <property type="protein sequence ID" value="AAD37441.2"/>
    <property type="molecule type" value="Genomic_DNA"/>
</dbReference>
<keyword evidence="13" id="KW-0732">Signal</keyword>
<evidence type="ECO:0000256" key="11">
    <source>
        <dbReference type="RuleBase" id="RU362015"/>
    </source>
</evidence>
<evidence type="ECO:0000256" key="6">
    <source>
        <dbReference type="ARBA" id="ARBA00022801"/>
    </source>
</evidence>
<dbReference type="Gene3D" id="2.60.120.180">
    <property type="match status" value="1"/>
</dbReference>
<sequence length="381" mass="43498">MTVYKRKSRVLIAVVTLLHVLSHAPTKMLTTDVLLTRCMHLCHFRTSDSVYTNETSEERSMSDRLNITRVMSYDRWTDLVGELEVRELKHVMSHRTYSLCDLSCSTVLDSNSMFSLGKGWQAISSRQGVGATVYGWTRSPSLIEYYVVDSWGSYHPSNTITGTFVTVKCDGGTYDIYTAVRVNAPSIEGTTFTQYWSVRQSATIQLAVIKPLTLQNATITFTFSNHFDAWKTMTSEATHSTEGYFSSGITYEQPHQPHRNTWATSLTSQTKHTARSLPINLDRDKQCSQNESQSAASIYCRATSSTPKYWTTKGQNTNFKRASQGTNSDISSRRNNCIQAKIERHKQVRTHTKHRQIAQNRGRAWHTVRQTQKYRGQKWEK</sequence>
<accession>Q9Y7F2</accession>
<keyword evidence="8 10" id="KW-0326">Glycosidase</keyword>
<evidence type="ECO:0000256" key="2">
    <source>
        <dbReference type="ARBA" id="ARBA00004851"/>
    </source>
</evidence>
<dbReference type="InterPro" id="IPR013319">
    <property type="entry name" value="GH11/12"/>
</dbReference>
<dbReference type="PANTHER" id="PTHR46828:SF2">
    <property type="entry name" value="ENDO-1,4-BETA-XYLANASE A-RELATED"/>
    <property type="match status" value="1"/>
</dbReference>
<keyword evidence="6 10" id="KW-0378">Hydrolase</keyword>
<keyword evidence="5 10" id="KW-0858">Xylan degradation</keyword>
<dbReference type="PANTHER" id="PTHR46828">
    <property type="entry name" value="ENDO-1,4-BETA-XYLANASE A-RELATED"/>
    <property type="match status" value="1"/>
</dbReference>
<evidence type="ECO:0000256" key="12">
    <source>
        <dbReference type="SAM" id="MobiDB-lite"/>
    </source>
</evidence>
<protein>
    <recommendedName>
        <fullName evidence="4 10">Endo-1,4-beta-xylanase</fullName>
        <ecNumber evidence="4 10">3.2.1.8</ecNumber>
    </recommendedName>
</protein>
<comment type="pathway">
    <text evidence="2 10 11">Glycan degradation; xylan degradation.</text>
</comment>
<dbReference type="SABIO-RK" id="Q9Y7F2"/>
<feature type="domain" description="GH11" evidence="14">
    <location>
        <begin position="59"/>
        <end position="265"/>
    </location>
</feature>
<dbReference type="UniPathway" id="UPA00114"/>
<name>Q9Y7F2_PICSP</name>
<dbReference type="InterPro" id="IPR013320">
    <property type="entry name" value="ConA-like_dom_sf"/>
</dbReference>
<dbReference type="InterPro" id="IPR001137">
    <property type="entry name" value="Glyco_hydro_11"/>
</dbReference>
<dbReference type="AlphaFoldDB" id="Q9Y7F2"/>
<evidence type="ECO:0000256" key="4">
    <source>
        <dbReference type="ARBA" id="ARBA00012590"/>
    </source>
</evidence>
<keyword evidence="7 10" id="KW-0119">Carbohydrate metabolism</keyword>
<evidence type="ECO:0000256" key="1">
    <source>
        <dbReference type="ARBA" id="ARBA00000681"/>
    </source>
</evidence>
<dbReference type="PROSITE" id="PS51761">
    <property type="entry name" value="GH11_3"/>
    <property type="match status" value="1"/>
</dbReference>
<dbReference type="InterPro" id="IPR033123">
    <property type="entry name" value="GH11_dom"/>
</dbReference>
<organism evidence="15">
    <name type="scientific">Scheffersomyces stipitis</name>
    <name type="common">Yeast</name>
    <name type="synonym">Pichia stipitis</name>
    <dbReference type="NCBI Taxonomy" id="4924"/>
    <lineage>
        <taxon>Eukaryota</taxon>
        <taxon>Fungi</taxon>
        <taxon>Dikarya</taxon>
        <taxon>Ascomycota</taxon>
        <taxon>Saccharomycotina</taxon>
        <taxon>Pichiomycetes</taxon>
        <taxon>Debaryomycetaceae</taxon>
        <taxon>Scheffersomyces</taxon>
    </lineage>
</organism>
<evidence type="ECO:0000256" key="8">
    <source>
        <dbReference type="ARBA" id="ARBA00023295"/>
    </source>
</evidence>